<protein>
    <submittedName>
        <fullName evidence="2">Uncharacterized protein</fullName>
    </submittedName>
</protein>
<proteinExistence type="predicted"/>
<feature type="region of interest" description="Disordered" evidence="1">
    <location>
        <begin position="1"/>
        <end position="61"/>
    </location>
</feature>
<feature type="compositionally biased region" description="Basic and acidic residues" evidence="1">
    <location>
        <begin position="52"/>
        <end position="61"/>
    </location>
</feature>
<organism evidence="2 3">
    <name type="scientific">Clostridium aciditolerans</name>
    <dbReference type="NCBI Taxonomy" id="339861"/>
    <lineage>
        <taxon>Bacteria</taxon>
        <taxon>Bacillati</taxon>
        <taxon>Bacillota</taxon>
        <taxon>Clostridia</taxon>
        <taxon>Eubacteriales</taxon>
        <taxon>Clostridiaceae</taxon>
        <taxon>Clostridium</taxon>
    </lineage>
</organism>
<evidence type="ECO:0000313" key="3">
    <source>
        <dbReference type="Proteomes" id="UP000622687"/>
    </source>
</evidence>
<evidence type="ECO:0000313" key="2">
    <source>
        <dbReference type="EMBL" id="MBI6871698.1"/>
    </source>
</evidence>
<dbReference type="EMBL" id="JAEEGB010000004">
    <property type="protein sequence ID" value="MBI6871698.1"/>
    <property type="molecule type" value="Genomic_DNA"/>
</dbReference>
<evidence type="ECO:0000256" key="1">
    <source>
        <dbReference type="SAM" id="MobiDB-lite"/>
    </source>
</evidence>
<feature type="compositionally biased region" description="Polar residues" evidence="1">
    <location>
        <begin position="1"/>
        <end position="13"/>
    </location>
</feature>
<accession>A0A934HR16</accession>
<comment type="caution">
    <text evidence="2">The sequence shown here is derived from an EMBL/GenBank/DDBJ whole genome shotgun (WGS) entry which is preliminary data.</text>
</comment>
<sequence>MKKNSLNDVTLSTPAVKESLGESTSAGLTSDFGPGYDGLAGDTPLLPNYSNPKEHKEIHSR</sequence>
<gene>
    <name evidence="2" type="ORF">I6U51_03130</name>
</gene>
<dbReference type="RefSeq" id="WP_211141140.1">
    <property type="nucleotide sequence ID" value="NZ_JAEEGB010000004.1"/>
</dbReference>
<dbReference type="AlphaFoldDB" id="A0A934HR16"/>
<keyword evidence="3" id="KW-1185">Reference proteome</keyword>
<name>A0A934HR16_9CLOT</name>
<dbReference type="Proteomes" id="UP000622687">
    <property type="component" value="Unassembled WGS sequence"/>
</dbReference>
<reference evidence="2" key="1">
    <citation type="submission" date="2020-12" db="EMBL/GenBank/DDBJ databases">
        <title>Clostridium thailandense sp. nov., a novel acetogenic bacterium isolated from peat land soil in Thailand.</title>
        <authorList>
            <person name="Chaikitkaew S."/>
            <person name="Birkeland N.K."/>
        </authorList>
    </citation>
    <scope>NUCLEOTIDE SEQUENCE</scope>
    <source>
        <strain evidence="2">DSM 17425</strain>
    </source>
</reference>